<proteinExistence type="predicted"/>
<sequence>MKTIDFNLSYEEIEENLNCLSKAELLDIVYDETFNSSYDEMNSKFKMNHNALIDNANTVATKALESVEHMSCNELVEYIKNEFM</sequence>
<accession>A0A8S5LX33</accession>
<evidence type="ECO:0000313" key="1">
    <source>
        <dbReference type="EMBL" id="DAD74601.1"/>
    </source>
</evidence>
<dbReference type="EMBL" id="BK014762">
    <property type="protein sequence ID" value="DAD74601.1"/>
    <property type="molecule type" value="Genomic_DNA"/>
</dbReference>
<name>A0A8S5LX33_9CAUD</name>
<reference evidence="1" key="1">
    <citation type="journal article" date="2021" name="Proc. Natl. Acad. Sci. U.S.A.">
        <title>A Catalog of Tens of Thousands of Viruses from Human Metagenomes Reveals Hidden Associations with Chronic Diseases.</title>
        <authorList>
            <person name="Tisza M.J."/>
            <person name="Buck C.B."/>
        </authorList>
    </citation>
    <scope>NUCLEOTIDE SEQUENCE</scope>
    <source>
        <strain evidence="1">CtZgq1</strain>
    </source>
</reference>
<protein>
    <submittedName>
        <fullName evidence="1">Uncharacterized protein</fullName>
    </submittedName>
</protein>
<organism evidence="1">
    <name type="scientific">Myoviridae sp. ctZgq1</name>
    <dbReference type="NCBI Taxonomy" id="2826666"/>
    <lineage>
        <taxon>Viruses</taxon>
        <taxon>Duplodnaviria</taxon>
        <taxon>Heunggongvirae</taxon>
        <taxon>Uroviricota</taxon>
        <taxon>Caudoviricetes</taxon>
    </lineage>
</organism>